<evidence type="ECO:0000256" key="4">
    <source>
        <dbReference type="ARBA" id="ARBA00022840"/>
    </source>
</evidence>
<comment type="subcellular location">
    <subcellularLocation>
        <location evidence="1">Endomembrane system</location>
        <topology evidence="1">Multi-pass membrane protein</topology>
    </subcellularLocation>
</comment>
<name>A0A1V9ZW30_9STRA</name>
<proteinExistence type="predicted"/>
<dbReference type="STRING" id="74557.A0A1V9ZW30"/>
<protein>
    <submittedName>
        <fullName evidence="6">ATP-binding Cassette (ABC) Superfamily</fullName>
    </submittedName>
</protein>
<dbReference type="EMBL" id="JNBS01001180">
    <property type="protein sequence ID" value="OQS02222.1"/>
    <property type="molecule type" value="Genomic_DNA"/>
</dbReference>
<feature type="domain" description="ABC transporter" evidence="5">
    <location>
        <begin position="5"/>
        <end position="46"/>
    </location>
</feature>
<dbReference type="GO" id="GO:0012505">
    <property type="term" value="C:endomembrane system"/>
    <property type="evidence" value="ECO:0007669"/>
    <property type="project" value="UniProtKB-SubCell"/>
</dbReference>
<dbReference type="InterPro" id="IPR050173">
    <property type="entry name" value="ABC_transporter_C-like"/>
</dbReference>
<evidence type="ECO:0000256" key="1">
    <source>
        <dbReference type="ARBA" id="ARBA00004127"/>
    </source>
</evidence>
<evidence type="ECO:0000256" key="3">
    <source>
        <dbReference type="ARBA" id="ARBA00022741"/>
    </source>
</evidence>
<dbReference type="GO" id="GO:0016887">
    <property type="term" value="F:ATP hydrolysis activity"/>
    <property type="evidence" value="ECO:0007669"/>
    <property type="project" value="InterPro"/>
</dbReference>
<dbReference type="PANTHER" id="PTHR24223:SF443">
    <property type="entry name" value="MULTIDRUG-RESISTANCE LIKE PROTEIN 1, ISOFORM I"/>
    <property type="match status" value="1"/>
</dbReference>
<dbReference type="InterPro" id="IPR027417">
    <property type="entry name" value="P-loop_NTPase"/>
</dbReference>
<dbReference type="InterPro" id="IPR003439">
    <property type="entry name" value="ABC_transporter-like_ATP-bd"/>
</dbReference>
<dbReference type="Proteomes" id="UP000243217">
    <property type="component" value="Unassembled WGS sequence"/>
</dbReference>
<dbReference type="GO" id="GO:0005524">
    <property type="term" value="F:ATP binding"/>
    <property type="evidence" value="ECO:0007669"/>
    <property type="project" value="UniProtKB-KW"/>
</dbReference>
<keyword evidence="7" id="KW-1185">Reference proteome</keyword>
<feature type="non-terminal residue" evidence="6">
    <location>
        <position position="1"/>
    </location>
</feature>
<keyword evidence="3" id="KW-0547">Nucleotide-binding</keyword>
<dbReference type="Gene3D" id="3.40.50.300">
    <property type="entry name" value="P-loop containing nucleotide triphosphate hydrolases"/>
    <property type="match status" value="1"/>
</dbReference>
<comment type="caution">
    <text evidence="6">The sequence shown here is derived from an EMBL/GenBank/DDBJ whole genome shotgun (WGS) entry which is preliminary data.</text>
</comment>
<dbReference type="PANTHER" id="PTHR24223">
    <property type="entry name" value="ATP-BINDING CASSETTE SUB-FAMILY C"/>
    <property type="match status" value="1"/>
</dbReference>
<dbReference type="SUPFAM" id="SSF52540">
    <property type="entry name" value="P-loop containing nucleoside triphosphate hydrolases"/>
    <property type="match status" value="1"/>
</dbReference>
<dbReference type="GO" id="GO:0016020">
    <property type="term" value="C:membrane"/>
    <property type="evidence" value="ECO:0007669"/>
    <property type="project" value="TreeGrafter"/>
</dbReference>
<evidence type="ECO:0000256" key="2">
    <source>
        <dbReference type="ARBA" id="ARBA00022737"/>
    </source>
</evidence>
<gene>
    <name evidence="6" type="ORF">THRCLA_21473</name>
</gene>
<evidence type="ECO:0000313" key="7">
    <source>
        <dbReference type="Proteomes" id="UP000243217"/>
    </source>
</evidence>
<evidence type="ECO:0000259" key="5">
    <source>
        <dbReference type="Pfam" id="PF00005"/>
    </source>
</evidence>
<reference evidence="6 7" key="1">
    <citation type="journal article" date="2014" name="Genome Biol. Evol.">
        <title>The secreted proteins of Achlya hypogyna and Thraustotheca clavata identify the ancestral oomycete secretome and reveal gene acquisitions by horizontal gene transfer.</title>
        <authorList>
            <person name="Misner I."/>
            <person name="Blouin N."/>
            <person name="Leonard G."/>
            <person name="Richards T.A."/>
            <person name="Lane C.E."/>
        </authorList>
    </citation>
    <scope>NUCLEOTIDE SEQUENCE [LARGE SCALE GENOMIC DNA]</scope>
    <source>
        <strain evidence="6 7">ATCC 34112</strain>
    </source>
</reference>
<dbReference type="Pfam" id="PF00005">
    <property type="entry name" value="ABC_tran"/>
    <property type="match status" value="1"/>
</dbReference>
<evidence type="ECO:0000313" key="6">
    <source>
        <dbReference type="EMBL" id="OQS02222.1"/>
    </source>
</evidence>
<dbReference type="OrthoDB" id="68919at2759"/>
<dbReference type="FunFam" id="3.40.50.300:FF:003492">
    <property type="entry name" value="AGAP012735-PA"/>
    <property type="match status" value="1"/>
</dbReference>
<organism evidence="6 7">
    <name type="scientific">Thraustotheca clavata</name>
    <dbReference type="NCBI Taxonomy" id="74557"/>
    <lineage>
        <taxon>Eukaryota</taxon>
        <taxon>Sar</taxon>
        <taxon>Stramenopiles</taxon>
        <taxon>Oomycota</taxon>
        <taxon>Saprolegniomycetes</taxon>
        <taxon>Saprolegniales</taxon>
        <taxon>Achlyaceae</taxon>
        <taxon>Thraustotheca</taxon>
    </lineage>
</organism>
<sequence>HTLYEVKRDKVEERGQNFSVGERQLICIARALLKKSRVILMDEATASIDANTDRLIQQSIREEFVDCTTLTIAHRINTILDCDRILVMDKGSVAEFDAPSELLKNPQGLFTNLVDHWRDTDDN</sequence>
<accession>A0A1V9ZW30</accession>
<keyword evidence="4 6" id="KW-0067">ATP-binding</keyword>
<keyword evidence="2" id="KW-0677">Repeat</keyword>
<dbReference type="GO" id="GO:0042626">
    <property type="term" value="F:ATPase-coupled transmembrane transporter activity"/>
    <property type="evidence" value="ECO:0007669"/>
    <property type="project" value="TreeGrafter"/>
</dbReference>
<dbReference type="AlphaFoldDB" id="A0A1V9ZW30"/>